<dbReference type="InterPro" id="IPR001343">
    <property type="entry name" value="Hemolysn_Ca-bd"/>
</dbReference>
<dbReference type="PANTHER" id="PTHR38340:SF1">
    <property type="entry name" value="S-LAYER PROTEIN"/>
    <property type="match status" value="1"/>
</dbReference>
<dbReference type="SUPFAM" id="SSF51120">
    <property type="entry name" value="beta-Roll"/>
    <property type="match status" value="2"/>
</dbReference>
<evidence type="ECO:0000256" key="2">
    <source>
        <dbReference type="ARBA" id="ARBA00022525"/>
    </source>
</evidence>
<dbReference type="Pfam" id="PF00353">
    <property type="entry name" value="HemolysinCabind"/>
    <property type="match status" value="3"/>
</dbReference>
<proteinExistence type="predicted"/>
<gene>
    <name evidence="3" type="ORF">QR79_21385</name>
</gene>
<dbReference type="PANTHER" id="PTHR38340">
    <property type="entry name" value="S-LAYER PROTEIN"/>
    <property type="match status" value="1"/>
</dbReference>
<comment type="subcellular location">
    <subcellularLocation>
        <location evidence="1">Secreted</location>
    </subcellularLocation>
</comment>
<protein>
    <recommendedName>
        <fullName evidence="5">Calcium-binding protein</fullName>
    </recommendedName>
</protein>
<organism evidence="3 4">
    <name type="scientific">Methylobacterium indicum</name>
    <dbReference type="NCBI Taxonomy" id="1775910"/>
    <lineage>
        <taxon>Bacteria</taxon>
        <taxon>Pseudomonadati</taxon>
        <taxon>Pseudomonadota</taxon>
        <taxon>Alphaproteobacteria</taxon>
        <taxon>Hyphomicrobiales</taxon>
        <taxon>Methylobacteriaceae</taxon>
        <taxon>Methylobacterium</taxon>
    </lineage>
</organism>
<keyword evidence="2" id="KW-0964">Secreted</keyword>
<dbReference type="PRINTS" id="PR00313">
    <property type="entry name" value="CABNDNGRPT"/>
</dbReference>
<sequence>GGNDTLLGGGGDDWLAGGAGADVLNGQDGFDTADYTGASAAVTIDRVTAANSAGDAEGDTLFSIERFYLSQFDDRFVGSSDSEFIYGSGGNDTLIGNDGNDWLIGGAGADALIGGDGYDTASYFSSDEAAIIDLVTTTNSTGDAAGDIFETIEAFQLTAAHDDRFVGSSSAEIVYGGGGNDTLIGNGGNDFLDGEEQNDLLTGGNGEDTFAFYERGFGRDIVTDFASGDLIEFSTSAFSNFADVQASISQIDADTVINLDAGNTVTLRNVTASSLTSSDFLFV</sequence>
<dbReference type="InterPro" id="IPR050557">
    <property type="entry name" value="RTX_toxin/Mannuronan_C5-epim"/>
</dbReference>
<evidence type="ECO:0000256" key="1">
    <source>
        <dbReference type="ARBA" id="ARBA00004613"/>
    </source>
</evidence>
<dbReference type="RefSeq" id="WP_048461358.1">
    <property type="nucleotide sequence ID" value="NZ_JTHG01000214.1"/>
</dbReference>
<dbReference type="PROSITE" id="PS00330">
    <property type="entry name" value="HEMOLYSIN_CALCIUM"/>
    <property type="match status" value="2"/>
</dbReference>
<reference evidence="3 4" key="1">
    <citation type="submission" date="2014-11" db="EMBL/GenBank/DDBJ databases">
        <title>Comparative genomics of Methylobacterium species.</title>
        <authorList>
            <person name="Chaudhry V."/>
            <person name="Patil P.B."/>
        </authorList>
    </citation>
    <scope>NUCLEOTIDE SEQUENCE [LARGE SCALE GENOMIC DNA]</scope>
    <source>
        <strain evidence="3 4">SE3.6</strain>
    </source>
</reference>
<accession>A0ABR5H2V9</accession>
<dbReference type="InterPro" id="IPR011049">
    <property type="entry name" value="Serralysin-like_metalloprot_C"/>
</dbReference>
<feature type="non-terminal residue" evidence="3">
    <location>
        <position position="1"/>
    </location>
</feature>
<evidence type="ECO:0000313" key="3">
    <source>
        <dbReference type="EMBL" id="KMO17764.1"/>
    </source>
</evidence>
<name>A0ABR5H2V9_9HYPH</name>
<dbReference type="Proteomes" id="UP000036471">
    <property type="component" value="Unassembled WGS sequence"/>
</dbReference>
<keyword evidence="4" id="KW-1185">Reference proteome</keyword>
<dbReference type="Gene3D" id="2.150.10.10">
    <property type="entry name" value="Serralysin-like metalloprotease, C-terminal"/>
    <property type="match status" value="2"/>
</dbReference>
<dbReference type="EMBL" id="JTHG01000214">
    <property type="protein sequence ID" value="KMO17764.1"/>
    <property type="molecule type" value="Genomic_DNA"/>
</dbReference>
<comment type="caution">
    <text evidence="3">The sequence shown here is derived from an EMBL/GenBank/DDBJ whole genome shotgun (WGS) entry which is preliminary data.</text>
</comment>
<evidence type="ECO:0008006" key="5">
    <source>
        <dbReference type="Google" id="ProtNLM"/>
    </source>
</evidence>
<evidence type="ECO:0000313" key="4">
    <source>
        <dbReference type="Proteomes" id="UP000036471"/>
    </source>
</evidence>
<dbReference type="InterPro" id="IPR018511">
    <property type="entry name" value="Hemolysin-typ_Ca-bd_CS"/>
</dbReference>